<dbReference type="InterPro" id="IPR043926">
    <property type="entry name" value="ABCG_dom"/>
</dbReference>
<gene>
    <name evidence="9" type="ORF">BRENAR_LOCUS3454</name>
</gene>
<dbReference type="GO" id="GO:0016020">
    <property type="term" value="C:membrane"/>
    <property type="evidence" value="ECO:0007669"/>
    <property type="project" value="UniProtKB-SubCell"/>
</dbReference>
<proteinExistence type="predicted"/>
<dbReference type="InterPro" id="IPR003439">
    <property type="entry name" value="ABC_transporter-like_ATP-bd"/>
</dbReference>
<evidence type="ECO:0000256" key="3">
    <source>
        <dbReference type="ARBA" id="ARBA00022692"/>
    </source>
</evidence>
<dbReference type="GO" id="GO:0016887">
    <property type="term" value="F:ATP hydrolysis activity"/>
    <property type="evidence" value="ECO:0007669"/>
    <property type="project" value="InterPro"/>
</dbReference>
<evidence type="ECO:0000256" key="1">
    <source>
        <dbReference type="ARBA" id="ARBA00004141"/>
    </source>
</evidence>
<evidence type="ECO:0000313" key="10">
    <source>
        <dbReference type="Proteomes" id="UP000290900"/>
    </source>
</evidence>
<organism evidence="9 10">
    <name type="scientific">Brettanomyces naardenensis</name>
    <name type="common">Yeast</name>
    <dbReference type="NCBI Taxonomy" id="13370"/>
    <lineage>
        <taxon>Eukaryota</taxon>
        <taxon>Fungi</taxon>
        <taxon>Dikarya</taxon>
        <taxon>Ascomycota</taxon>
        <taxon>Saccharomycotina</taxon>
        <taxon>Pichiomycetes</taxon>
        <taxon>Pichiales</taxon>
        <taxon>Pichiaceae</taxon>
        <taxon>Brettanomyces</taxon>
    </lineage>
</organism>
<dbReference type="InterPro" id="IPR013525">
    <property type="entry name" value="ABC2_TM"/>
</dbReference>
<dbReference type="InterPro" id="IPR027417">
    <property type="entry name" value="P-loop_NTPase"/>
</dbReference>
<feature type="transmembrane region" description="Helical" evidence="7">
    <location>
        <begin position="367"/>
        <end position="387"/>
    </location>
</feature>
<dbReference type="OrthoDB" id="4093211at2759"/>
<dbReference type="STRING" id="13370.A0A448YPA8"/>
<name>A0A448YPA8_BRENA</name>
<dbReference type="AlphaFoldDB" id="A0A448YPA8"/>
<comment type="subcellular location">
    <subcellularLocation>
        <location evidence="1">Membrane</location>
        <topology evidence="1">Multi-pass membrane protein</topology>
    </subcellularLocation>
</comment>
<evidence type="ECO:0000256" key="6">
    <source>
        <dbReference type="ARBA" id="ARBA00023136"/>
    </source>
</evidence>
<dbReference type="SUPFAM" id="SSF52540">
    <property type="entry name" value="P-loop containing nucleoside triphosphate hydrolases"/>
    <property type="match status" value="1"/>
</dbReference>
<dbReference type="Proteomes" id="UP000290900">
    <property type="component" value="Unassembled WGS sequence"/>
</dbReference>
<dbReference type="GO" id="GO:0005524">
    <property type="term" value="F:ATP binding"/>
    <property type="evidence" value="ECO:0007669"/>
    <property type="project" value="InterPro"/>
</dbReference>
<dbReference type="Pfam" id="PF00005">
    <property type="entry name" value="ABC_tran"/>
    <property type="match status" value="1"/>
</dbReference>
<keyword evidence="4" id="KW-0677">Repeat</keyword>
<keyword evidence="3 7" id="KW-0812">Transmembrane</keyword>
<protein>
    <submittedName>
        <fullName evidence="9">DEKNAAC103783</fullName>
    </submittedName>
</protein>
<evidence type="ECO:0000259" key="8">
    <source>
        <dbReference type="PROSITE" id="PS50893"/>
    </source>
</evidence>
<dbReference type="CDD" id="cd03233">
    <property type="entry name" value="ABCG_PDR_domain1"/>
    <property type="match status" value="1"/>
</dbReference>
<dbReference type="PANTHER" id="PTHR19241">
    <property type="entry name" value="ATP-BINDING CASSETTE TRANSPORTER"/>
    <property type="match status" value="1"/>
</dbReference>
<dbReference type="GO" id="GO:0140359">
    <property type="term" value="F:ABC-type transporter activity"/>
    <property type="evidence" value="ECO:0007669"/>
    <property type="project" value="InterPro"/>
</dbReference>
<dbReference type="Pfam" id="PF01061">
    <property type="entry name" value="ABC2_membrane"/>
    <property type="match status" value="1"/>
</dbReference>
<keyword evidence="2" id="KW-0813">Transport</keyword>
<dbReference type="InterPro" id="IPR034001">
    <property type="entry name" value="ABCG_PDR_1"/>
</dbReference>
<evidence type="ECO:0000256" key="5">
    <source>
        <dbReference type="ARBA" id="ARBA00022989"/>
    </source>
</evidence>
<keyword evidence="10" id="KW-1185">Reference proteome</keyword>
<keyword evidence="5 7" id="KW-1133">Transmembrane helix</keyword>
<evidence type="ECO:0000256" key="4">
    <source>
        <dbReference type="ARBA" id="ARBA00022737"/>
    </source>
</evidence>
<dbReference type="PROSITE" id="PS50893">
    <property type="entry name" value="ABC_TRANSPORTER_2"/>
    <property type="match status" value="1"/>
</dbReference>
<dbReference type="PROSITE" id="PS00211">
    <property type="entry name" value="ABC_TRANSPORTER_1"/>
    <property type="match status" value="1"/>
</dbReference>
<dbReference type="InterPro" id="IPR017871">
    <property type="entry name" value="ABC_transporter-like_CS"/>
</dbReference>
<evidence type="ECO:0000313" key="9">
    <source>
        <dbReference type="EMBL" id="VEU22723.1"/>
    </source>
</evidence>
<evidence type="ECO:0000256" key="7">
    <source>
        <dbReference type="SAM" id="Phobius"/>
    </source>
</evidence>
<accession>A0A448YPA8</accession>
<dbReference type="EMBL" id="CAACVR010000025">
    <property type="protein sequence ID" value="VEU22723.1"/>
    <property type="molecule type" value="Genomic_DNA"/>
</dbReference>
<dbReference type="Gene3D" id="3.40.50.300">
    <property type="entry name" value="P-loop containing nucleotide triphosphate hydrolases"/>
    <property type="match status" value="1"/>
</dbReference>
<reference evidence="9 10" key="1">
    <citation type="submission" date="2018-12" db="EMBL/GenBank/DDBJ databases">
        <authorList>
            <person name="Tiukova I."/>
            <person name="Dainat J."/>
        </authorList>
    </citation>
    <scope>NUCLEOTIDE SEQUENCE [LARGE SCALE GENOMIC DNA]</scope>
</reference>
<keyword evidence="6 7" id="KW-0472">Membrane</keyword>
<feature type="transmembrane region" description="Helical" evidence="7">
    <location>
        <begin position="338"/>
        <end position="361"/>
    </location>
</feature>
<sequence length="394" mass="44417">MDALMLPGTVTAVLGRPGAGCSTLLKTIASQTYGFDVDPTSVISYDGLSADDIKKHYRGEVVYSAETDSHFPQLTVGETLEFAAALRTPENRPVGITREQYIKHMTKVYLATYGLSHTYDTKIGNEFIRGVSGGERKRVSIAEVSLCGSNLQCWDNATRGLDAATALEFVKALKVSSTLLDTTALISIYQCSQDAYDLFDNIIVLYEGRQIYYGPGTEAKHYFEKMGYICPQRQTTADFLTSVTSPAERKSRDDNVPHTSEEFEQYWKASSDYADLVKRISSYMNDCKQRNTSESFREAHVSKQSKHTSPSSPYRVSYNMQIKTIMRRNLWRFRGDPFFTVFSVVTNTMMGLILSSLFYNLPFTTGAFYYRTAALFFAVLFNAFSSLNEIMRLY</sequence>
<dbReference type="InParanoid" id="A0A448YPA8"/>
<dbReference type="Pfam" id="PF19055">
    <property type="entry name" value="ABC2_membrane_7"/>
    <property type="match status" value="1"/>
</dbReference>
<evidence type="ECO:0000256" key="2">
    <source>
        <dbReference type="ARBA" id="ARBA00022448"/>
    </source>
</evidence>
<feature type="domain" description="ABC transporter" evidence="8">
    <location>
        <begin position="1"/>
        <end position="232"/>
    </location>
</feature>